<dbReference type="AlphaFoldDB" id="D6TMY5"/>
<feature type="chain" id="PRO_5003088224" evidence="1">
    <location>
        <begin position="26"/>
        <end position="245"/>
    </location>
</feature>
<dbReference type="Proteomes" id="UP000004508">
    <property type="component" value="Unassembled WGS sequence"/>
</dbReference>
<dbReference type="InParanoid" id="D6TMY5"/>
<dbReference type="Pfam" id="PF13472">
    <property type="entry name" value="Lipase_GDSL_2"/>
    <property type="match status" value="1"/>
</dbReference>
<sequence>MRQRIRPGSALLGICLLALLLFCSACNGGSNQSARPTPTRPVNGKQLLNGKALTYVALGASDAVGVGSTDPETQGYAPRIAQHLPRGSHFINLGVSGSTLHKALANELPLALSTSPELITIWLVANDFVDGVTYESYMSDLHTLLDQLQTGTHARIVLANLPDLTLLPSFGGRTPAQKASILQEIKRWNAGITHEAARYHDPVVDLFAEQSELTAHPEFVSGDGFHPSAAGYAVLANKFWSAIQQ</sequence>
<name>D6TMY5_KTERA</name>
<keyword evidence="1" id="KW-0732">Signal</keyword>
<keyword evidence="4" id="KW-1185">Reference proteome</keyword>
<dbReference type="GO" id="GO:0004622">
    <property type="term" value="F:phosphatidylcholine lysophospholipase activity"/>
    <property type="evidence" value="ECO:0007669"/>
    <property type="project" value="TreeGrafter"/>
</dbReference>
<dbReference type="InterPro" id="IPR051532">
    <property type="entry name" value="Ester_Hydrolysis_Enzymes"/>
</dbReference>
<protein>
    <submittedName>
        <fullName evidence="3">Lipolytic protein G-D-S-L family</fullName>
    </submittedName>
</protein>
<dbReference type="SUPFAM" id="SSF52266">
    <property type="entry name" value="SGNH hydrolase"/>
    <property type="match status" value="1"/>
</dbReference>
<dbReference type="STRING" id="485913.Krac_8460"/>
<evidence type="ECO:0000256" key="1">
    <source>
        <dbReference type="SAM" id="SignalP"/>
    </source>
</evidence>
<evidence type="ECO:0000259" key="2">
    <source>
        <dbReference type="Pfam" id="PF13472"/>
    </source>
</evidence>
<dbReference type="PANTHER" id="PTHR30383">
    <property type="entry name" value="THIOESTERASE 1/PROTEASE 1/LYSOPHOSPHOLIPASE L1"/>
    <property type="match status" value="1"/>
</dbReference>
<accession>D6TMY5</accession>
<dbReference type="Gene3D" id="3.40.50.1110">
    <property type="entry name" value="SGNH hydrolase"/>
    <property type="match status" value="1"/>
</dbReference>
<dbReference type="eggNOG" id="COG2755">
    <property type="taxonomic scope" value="Bacteria"/>
</dbReference>
<feature type="domain" description="SGNH hydrolase-type esterase" evidence="2">
    <location>
        <begin position="57"/>
        <end position="234"/>
    </location>
</feature>
<proteinExistence type="predicted"/>
<dbReference type="InterPro" id="IPR013830">
    <property type="entry name" value="SGNH_hydro"/>
</dbReference>
<organism evidence="3 4">
    <name type="scientific">Ktedonobacter racemifer DSM 44963</name>
    <dbReference type="NCBI Taxonomy" id="485913"/>
    <lineage>
        <taxon>Bacteria</taxon>
        <taxon>Bacillati</taxon>
        <taxon>Chloroflexota</taxon>
        <taxon>Ktedonobacteria</taxon>
        <taxon>Ktedonobacterales</taxon>
        <taxon>Ktedonobacteraceae</taxon>
        <taxon>Ktedonobacter</taxon>
    </lineage>
</organism>
<dbReference type="PANTHER" id="PTHR30383:SF5">
    <property type="entry name" value="SGNH HYDROLASE-TYPE ESTERASE DOMAIN-CONTAINING PROTEIN"/>
    <property type="match status" value="1"/>
</dbReference>
<dbReference type="OrthoDB" id="2513075at2"/>
<comment type="caution">
    <text evidence="3">The sequence shown here is derived from an EMBL/GenBank/DDBJ whole genome shotgun (WGS) entry which is preliminary data.</text>
</comment>
<evidence type="ECO:0000313" key="3">
    <source>
        <dbReference type="EMBL" id="EFH87135.1"/>
    </source>
</evidence>
<dbReference type="InterPro" id="IPR036514">
    <property type="entry name" value="SGNH_hydro_sf"/>
</dbReference>
<reference evidence="3 4" key="1">
    <citation type="journal article" date="2011" name="Stand. Genomic Sci.">
        <title>Non-contiguous finished genome sequence and contextual data of the filamentous soil bacterium Ktedonobacter racemifer type strain (SOSP1-21).</title>
        <authorList>
            <person name="Chang Y.J."/>
            <person name="Land M."/>
            <person name="Hauser L."/>
            <person name="Chertkov O."/>
            <person name="Del Rio T.G."/>
            <person name="Nolan M."/>
            <person name="Copeland A."/>
            <person name="Tice H."/>
            <person name="Cheng J.F."/>
            <person name="Lucas S."/>
            <person name="Han C."/>
            <person name="Goodwin L."/>
            <person name="Pitluck S."/>
            <person name="Ivanova N."/>
            <person name="Ovchinikova G."/>
            <person name="Pati A."/>
            <person name="Chen A."/>
            <person name="Palaniappan K."/>
            <person name="Mavromatis K."/>
            <person name="Liolios K."/>
            <person name="Brettin T."/>
            <person name="Fiebig A."/>
            <person name="Rohde M."/>
            <person name="Abt B."/>
            <person name="Goker M."/>
            <person name="Detter J.C."/>
            <person name="Woyke T."/>
            <person name="Bristow J."/>
            <person name="Eisen J.A."/>
            <person name="Markowitz V."/>
            <person name="Hugenholtz P."/>
            <person name="Kyrpides N.C."/>
            <person name="Klenk H.P."/>
            <person name="Lapidus A."/>
        </authorList>
    </citation>
    <scope>NUCLEOTIDE SEQUENCE [LARGE SCALE GENOMIC DNA]</scope>
    <source>
        <strain evidence="4">DSM 44963</strain>
    </source>
</reference>
<dbReference type="RefSeq" id="WP_007911999.1">
    <property type="nucleotide sequence ID" value="NZ_ADVG01000002.1"/>
</dbReference>
<dbReference type="EMBL" id="ADVG01000002">
    <property type="protein sequence ID" value="EFH87135.1"/>
    <property type="molecule type" value="Genomic_DNA"/>
</dbReference>
<evidence type="ECO:0000313" key="4">
    <source>
        <dbReference type="Proteomes" id="UP000004508"/>
    </source>
</evidence>
<feature type="signal peptide" evidence="1">
    <location>
        <begin position="1"/>
        <end position="25"/>
    </location>
</feature>
<gene>
    <name evidence="3" type="ORF">Krac_8460</name>
</gene>